<gene>
    <name evidence="2" type="ORF">Celaphus_00019371</name>
</gene>
<organism evidence="2 3">
    <name type="scientific">Cervus elaphus hippelaphus</name>
    <name type="common">European red deer</name>
    <dbReference type="NCBI Taxonomy" id="46360"/>
    <lineage>
        <taxon>Eukaryota</taxon>
        <taxon>Metazoa</taxon>
        <taxon>Chordata</taxon>
        <taxon>Craniata</taxon>
        <taxon>Vertebrata</taxon>
        <taxon>Euteleostomi</taxon>
        <taxon>Mammalia</taxon>
        <taxon>Eutheria</taxon>
        <taxon>Laurasiatheria</taxon>
        <taxon>Artiodactyla</taxon>
        <taxon>Ruminantia</taxon>
        <taxon>Pecora</taxon>
        <taxon>Cervidae</taxon>
        <taxon>Cervinae</taxon>
        <taxon>Cervus</taxon>
    </lineage>
</organism>
<evidence type="ECO:0000313" key="2">
    <source>
        <dbReference type="EMBL" id="OWK00294.1"/>
    </source>
</evidence>
<protein>
    <submittedName>
        <fullName evidence="2">Uncharacterized protein</fullName>
    </submittedName>
</protein>
<sequence length="86" mass="9319">SGARHRQRPAEGLPGKSAPWTASSSQAEALQDSVEPSEAWSPVRPGAPGQRRLQIPRASTVCRDAHEAAKRLLCEINQRCARGHVK</sequence>
<dbReference type="AlphaFoldDB" id="A0A212C353"/>
<keyword evidence="3" id="KW-1185">Reference proteome</keyword>
<feature type="non-terminal residue" evidence="2">
    <location>
        <position position="1"/>
    </location>
</feature>
<evidence type="ECO:0000313" key="3">
    <source>
        <dbReference type="Proteomes" id="UP000242450"/>
    </source>
</evidence>
<name>A0A212C353_CEREH</name>
<dbReference type="EMBL" id="MKHE01000032">
    <property type="protein sequence ID" value="OWK00294.1"/>
    <property type="molecule type" value="Genomic_DNA"/>
</dbReference>
<comment type="caution">
    <text evidence="2">The sequence shown here is derived from an EMBL/GenBank/DDBJ whole genome shotgun (WGS) entry which is preliminary data.</text>
</comment>
<feature type="region of interest" description="Disordered" evidence="1">
    <location>
        <begin position="1"/>
        <end position="52"/>
    </location>
</feature>
<reference evidence="2 3" key="1">
    <citation type="journal article" date="2018" name="Mol. Genet. Genomics">
        <title>The red deer Cervus elaphus genome CerEla1.0: sequencing, annotating, genes, and chromosomes.</title>
        <authorList>
            <person name="Bana N.A."/>
            <person name="Nyiri A."/>
            <person name="Nagy J."/>
            <person name="Frank K."/>
            <person name="Nagy T."/>
            <person name="Steger V."/>
            <person name="Schiller M."/>
            <person name="Lakatos P."/>
            <person name="Sugar L."/>
            <person name="Horn P."/>
            <person name="Barta E."/>
            <person name="Orosz L."/>
        </authorList>
    </citation>
    <scope>NUCLEOTIDE SEQUENCE [LARGE SCALE GENOMIC DNA]</scope>
    <source>
        <strain evidence="2">Hungarian</strain>
    </source>
</reference>
<proteinExistence type="predicted"/>
<evidence type="ECO:0000256" key="1">
    <source>
        <dbReference type="SAM" id="MobiDB-lite"/>
    </source>
</evidence>
<dbReference type="Proteomes" id="UP000242450">
    <property type="component" value="Chromosome 32"/>
</dbReference>
<accession>A0A212C353</accession>